<accession>A0A238JN55</accession>
<keyword evidence="2" id="KW-1185">Reference proteome</keyword>
<name>A0A238JN55_9RHOB</name>
<protein>
    <submittedName>
        <fullName evidence="1">Uncharacterized protein</fullName>
    </submittedName>
</protein>
<gene>
    <name evidence="1" type="ORF">OCA8868_00624</name>
</gene>
<dbReference type="AlphaFoldDB" id="A0A238JN55"/>
<proteinExistence type="predicted"/>
<organism evidence="1 2">
    <name type="scientific">Octadecabacter ascidiaceicola</name>
    <dbReference type="NCBI Taxonomy" id="1655543"/>
    <lineage>
        <taxon>Bacteria</taxon>
        <taxon>Pseudomonadati</taxon>
        <taxon>Pseudomonadota</taxon>
        <taxon>Alphaproteobacteria</taxon>
        <taxon>Rhodobacterales</taxon>
        <taxon>Roseobacteraceae</taxon>
        <taxon>Octadecabacter</taxon>
    </lineage>
</organism>
<dbReference type="EMBL" id="FXYD01000001">
    <property type="protein sequence ID" value="SMX32081.1"/>
    <property type="molecule type" value="Genomic_DNA"/>
</dbReference>
<evidence type="ECO:0000313" key="1">
    <source>
        <dbReference type="EMBL" id="SMX32081.1"/>
    </source>
</evidence>
<dbReference type="RefSeq" id="WP_093995057.1">
    <property type="nucleotide sequence ID" value="NZ_FXYD01000001.1"/>
</dbReference>
<dbReference type="OrthoDB" id="7864216at2"/>
<dbReference type="Proteomes" id="UP000203464">
    <property type="component" value="Unassembled WGS sequence"/>
</dbReference>
<sequence>MSALDAKLLSAHARGDKSALVTLYAEAADAADDIDAACFYLTHAYIFGLELGHADVPKLRARLSEHGRV</sequence>
<evidence type="ECO:0000313" key="2">
    <source>
        <dbReference type="Proteomes" id="UP000203464"/>
    </source>
</evidence>
<reference evidence="2" key="1">
    <citation type="submission" date="2017-05" db="EMBL/GenBank/DDBJ databases">
        <authorList>
            <person name="Rodrigo-Torres L."/>
            <person name="Arahal R. D."/>
            <person name="Lucena T."/>
        </authorList>
    </citation>
    <scope>NUCLEOTIDE SEQUENCE [LARGE SCALE GENOMIC DNA]</scope>
    <source>
        <strain evidence="2">CECT 8868</strain>
    </source>
</reference>